<accession>A0A1V8RU22</accession>
<dbReference type="EMBL" id="MDET01000005">
    <property type="protein sequence ID" value="OQM76701.1"/>
    <property type="molecule type" value="Genomic_DNA"/>
</dbReference>
<gene>
    <name evidence="1" type="ORF">BFN67_12360</name>
</gene>
<evidence type="ECO:0008006" key="3">
    <source>
        <dbReference type="Google" id="ProtNLM"/>
    </source>
</evidence>
<proteinExistence type="predicted"/>
<comment type="caution">
    <text evidence="1">The sequence shown here is derived from an EMBL/GenBank/DDBJ whole genome shotgun (WGS) entry which is preliminary data.</text>
</comment>
<sequence>MNPDTEFTNLPDNDPDLLENSGLSKLFVERLRRDNFTRLTQTDGMSDRELLRLPAFSRRLLKAVRQARARLALPEDDR</sequence>
<reference evidence="1 2" key="1">
    <citation type="journal article" date="2016" name="Int. J. Syst. Evol. Microbiol.">
        <title>Pseudaminobacter manganicus sp. nov., isolated from sludge of a manganese mine.</title>
        <authorList>
            <person name="Li J."/>
            <person name="Huang J."/>
            <person name="Liao S."/>
            <person name="Wang G."/>
        </authorList>
    </citation>
    <scope>NUCLEOTIDE SEQUENCE [LARGE SCALE GENOMIC DNA]</scope>
    <source>
        <strain evidence="1 2">JH-7</strain>
    </source>
</reference>
<dbReference type="OrthoDB" id="8116570at2"/>
<keyword evidence="2" id="KW-1185">Reference proteome</keyword>
<protein>
    <recommendedName>
        <fullName evidence="3">RNA polymerase alpha subunit C-terminal domain-containing protein</fullName>
    </recommendedName>
</protein>
<dbReference type="Proteomes" id="UP000191905">
    <property type="component" value="Unassembled WGS sequence"/>
</dbReference>
<evidence type="ECO:0000313" key="2">
    <source>
        <dbReference type="Proteomes" id="UP000191905"/>
    </source>
</evidence>
<dbReference type="RefSeq" id="WP_080918428.1">
    <property type="nucleotide sequence ID" value="NZ_MDET01000005.1"/>
</dbReference>
<evidence type="ECO:0000313" key="1">
    <source>
        <dbReference type="EMBL" id="OQM76701.1"/>
    </source>
</evidence>
<name>A0A1V8RU22_9HYPH</name>
<organism evidence="1 2">
    <name type="scientific">Manganibacter manganicus</name>
    <dbReference type="NCBI Taxonomy" id="1873176"/>
    <lineage>
        <taxon>Bacteria</taxon>
        <taxon>Pseudomonadati</taxon>
        <taxon>Pseudomonadota</taxon>
        <taxon>Alphaproteobacteria</taxon>
        <taxon>Hyphomicrobiales</taxon>
        <taxon>Phyllobacteriaceae</taxon>
        <taxon>Manganibacter</taxon>
    </lineage>
</organism>
<dbReference type="AlphaFoldDB" id="A0A1V8RU22"/>
<dbReference type="STRING" id="1873176.BFN67_12360"/>